<evidence type="ECO:0000256" key="1">
    <source>
        <dbReference type="ARBA" id="ARBA00004196"/>
    </source>
</evidence>
<sequence>MKATLRRGGAGAVLGLGLLLAVLPAPAHSADRAEETAQAEQQIIPCGDEAALRSALVAANTRGSGILTLPSGCVYSFTDDYPDGSGNALPTVTGNIQITSFGATIERSDAATETFRVLDVAAGATLTLNRITVRGGDSTTGGGIRNAGRLILNQSVVTENQATGDGGGIYTTDDLTLNSSRVSDNSAGGNGGGVADIGGDVRTLGGTIRDNTATSDGGGVYVSGSGATLRTTSTAFSGNLAGDQGGGIGVFGTAQARLLGSLVTGNTATSGGGIYEEPGSLVQLTSTPVTGNTPDNCAPAGSVPGCTG</sequence>
<keyword evidence="5 8" id="KW-0732">Signal</keyword>
<dbReference type="Proteomes" id="UP000695264">
    <property type="component" value="Unassembled WGS sequence"/>
</dbReference>
<evidence type="ECO:0000313" key="10">
    <source>
        <dbReference type="Proteomes" id="UP000695264"/>
    </source>
</evidence>
<feature type="signal peptide" evidence="8">
    <location>
        <begin position="1"/>
        <end position="29"/>
    </location>
</feature>
<organism evidence="9 10">
    <name type="scientific">Streptomyces zingiberis</name>
    <dbReference type="NCBI Taxonomy" id="2053010"/>
    <lineage>
        <taxon>Bacteria</taxon>
        <taxon>Bacillati</taxon>
        <taxon>Actinomycetota</taxon>
        <taxon>Actinomycetes</taxon>
        <taxon>Kitasatosporales</taxon>
        <taxon>Streptomycetaceae</taxon>
        <taxon>Streptomyces</taxon>
    </lineage>
</organism>
<dbReference type="InterPro" id="IPR011050">
    <property type="entry name" value="Pectin_lyase_fold/virulence"/>
</dbReference>
<keyword evidence="4" id="KW-0964">Secreted</keyword>
<comment type="subcellular location">
    <subcellularLocation>
        <location evidence="1">Cell envelope</location>
    </subcellularLocation>
    <subcellularLocation>
        <location evidence="2">Cell outer membrane</location>
    </subcellularLocation>
    <subcellularLocation>
        <location evidence="3">Secreted</location>
    </subcellularLocation>
</comment>
<dbReference type="SUPFAM" id="SSF51126">
    <property type="entry name" value="Pectin lyase-like"/>
    <property type="match status" value="1"/>
</dbReference>
<keyword evidence="10" id="KW-1185">Reference proteome</keyword>
<evidence type="ECO:0000256" key="3">
    <source>
        <dbReference type="ARBA" id="ARBA00004613"/>
    </source>
</evidence>
<keyword evidence="6" id="KW-0472">Membrane</keyword>
<feature type="chain" id="PRO_5047347152" description="Right-handed parallel beta-helix repeat-containing protein" evidence="8">
    <location>
        <begin position="30"/>
        <end position="308"/>
    </location>
</feature>
<evidence type="ECO:0000256" key="5">
    <source>
        <dbReference type="ARBA" id="ARBA00022729"/>
    </source>
</evidence>
<accession>A0ABX1BXS6</accession>
<dbReference type="InterPro" id="IPR003368">
    <property type="entry name" value="POMP_repeat"/>
</dbReference>
<comment type="caution">
    <text evidence="9">The sequence shown here is derived from an EMBL/GenBank/DDBJ whole genome shotgun (WGS) entry which is preliminary data.</text>
</comment>
<evidence type="ECO:0000256" key="6">
    <source>
        <dbReference type="ARBA" id="ARBA00023136"/>
    </source>
</evidence>
<reference evidence="9 10" key="1">
    <citation type="submission" date="2020-03" db="EMBL/GenBank/DDBJ databases">
        <title>WGS of actinomycetes isolated from Thailand.</title>
        <authorList>
            <person name="Thawai C."/>
        </authorList>
    </citation>
    <scope>NUCLEOTIDE SEQUENCE [LARGE SCALE GENOMIC DNA]</scope>
    <source>
        <strain evidence="9 10">PLAI 1-29</strain>
    </source>
</reference>
<evidence type="ECO:0000256" key="2">
    <source>
        <dbReference type="ARBA" id="ARBA00004442"/>
    </source>
</evidence>
<dbReference type="RefSeq" id="WP_168103082.1">
    <property type="nucleotide sequence ID" value="NZ_JAATEN010000014.1"/>
</dbReference>
<evidence type="ECO:0000313" key="9">
    <source>
        <dbReference type="EMBL" id="NJQ02460.1"/>
    </source>
</evidence>
<evidence type="ECO:0000256" key="8">
    <source>
        <dbReference type="SAM" id="SignalP"/>
    </source>
</evidence>
<evidence type="ECO:0008006" key="11">
    <source>
        <dbReference type="Google" id="ProtNLM"/>
    </source>
</evidence>
<dbReference type="Pfam" id="PF02415">
    <property type="entry name" value="Chlam_PMP"/>
    <property type="match status" value="1"/>
</dbReference>
<protein>
    <recommendedName>
        <fullName evidence="11">Right-handed parallel beta-helix repeat-containing protein</fullName>
    </recommendedName>
</protein>
<evidence type="ECO:0000256" key="4">
    <source>
        <dbReference type="ARBA" id="ARBA00022525"/>
    </source>
</evidence>
<dbReference type="EMBL" id="JAATEN010000014">
    <property type="protein sequence ID" value="NJQ02460.1"/>
    <property type="molecule type" value="Genomic_DNA"/>
</dbReference>
<dbReference type="NCBIfam" id="TIGR01376">
    <property type="entry name" value="POMP_repeat"/>
    <property type="match status" value="1"/>
</dbReference>
<evidence type="ECO:0000256" key="7">
    <source>
        <dbReference type="ARBA" id="ARBA00023237"/>
    </source>
</evidence>
<keyword evidence="7" id="KW-0998">Cell outer membrane</keyword>
<name>A0ABX1BXS6_9ACTN</name>
<gene>
    <name evidence="9" type="ORF">HCK00_18405</name>
</gene>
<proteinExistence type="predicted"/>